<dbReference type="InterPro" id="IPR011053">
    <property type="entry name" value="Single_hybrid_motif"/>
</dbReference>
<sequence>MFRVTEIRELIRLMDETSVVELEVESEGARLSIRKAQAAAPLPAVAPAAPAAPAVLPQAAPVEKTTAIQEQTAPATPEPRTPEPKSEGTGNGGGKSEVDASLYTITSPMVGTFYRAPAPDADPYVQVGSRVDEKTIVCIVEAMKLMNEIEADCRGEIVEILAENGQLVEFGQPLFRVRLD</sequence>
<comment type="function">
    <text evidence="3">This protein is a component of the acetyl coenzyme A carboxylase complex; first, biotin carboxylase catalyzes the carboxylation of the carrier protein and then the transcarboxylase transfers the carboxyl group to form malonyl-CoA.</text>
</comment>
<dbReference type="EMBL" id="CP024955">
    <property type="protein sequence ID" value="ATY84401.1"/>
    <property type="molecule type" value="Genomic_DNA"/>
</dbReference>
<dbReference type="UniPathway" id="UPA00094"/>
<dbReference type="PANTHER" id="PTHR45266">
    <property type="entry name" value="OXALOACETATE DECARBOXYLASE ALPHA CHAIN"/>
    <property type="match status" value="1"/>
</dbReference>
<keyword evidence="3" id="KW-0443">Lipid metabolism</keyword>
<dbReference type="GO" id="GO:0009317">
    <property type="term" value="C:acetyl-CoA carboxylase complex"/>
    <property type="evidence" value="ECO:0007669"/>
    <property type="project" value="InterPro"/>
</dbReference>
<evidence type="ECO:0000313" key="6">
    <source>
        <dbReference type="EMBL" id="ATY84401.1"/>
    </source>
</evidence>
<reference evidence="7" key="1">
    <citation type="submission" date="2017-11" db="EMBL/GenBank/DDBJ databases">
        <title>Complete Genome Sequence of Kyrpidia sp. Strain EA-1, a thermophilic, hydrogen-oxidizing Bacterium, isolated from the Azores.</title>
        <authorList>
            <person name="Reiner J.E."/>
            <person name="Lapp C.J."/>
            <person name="Bunk B."/>
            <person name="Gescher J."/>
        </authorList>
    </citation>
    <scope>NUCLEOTIDE SEQUENCE [LARGE SCALE GENOMIC DNA]</scope>
    <source>
        <strain evidence="7">EA-1</strain>
    </source>
</reference>
<feature type="region of interest" description="Disordered" evidence="4">
    <location>
        <begin position="60"/>
        <end position="98"/>
    </location>
</feature>
<keyword evidence="3" id="KW-0275">Fatty acid biosynthesis</keyword>
<dbReference type="SUPFAM" id="SSF51230">
    <property type="entry name" value="Single hybrid motif"/>
    <property type="match status" value="1"/>
</dbReference>
<dbReference type="AlphaFoldDB" id="A0A2K8N4V2"/>
<dbReference type="PRINTS" id="PR01071">
    <property type="entry name" value="ACOABIOTINCC"/>
</dbReference>
<keyword evidence="3" id="KW-0276">Fatty acid metabolism</keyword>
<keyword evidence="3" id="KW-0444">Lipid biosynthesis</keyword>
<proteinExistence type="predicted"/>
<dbReference type="CDD" id="cd06850">
    <property type="entry name" value="biotinyl_domain"/>
    <property type="match status" value="1"/>
</dbReference>
<evidence type="ECO:0000256" key="2">
    <source>
        <dbReference type="ARBA" id="ARBA00023267"/>
    </source>
</evidence>
<dbReference type="InterPro" id="IPR000089">
    <property type="entry name" value="Biotin_lipoyl"/>
</dbReference>
<dbReference type="RefSeq" id="WP_100667223.1">
    <property type="nucleotide sequence ID" value="NZ_CP024955.1"/>
</dbReference>
<dbReference type="PROSITE" id="PS50968">
    <property type="entry name" value="BIOTINYL_LIPOYL"/>
    <property type="match status" value="1"/>
</dbReference>
<protein>
    <recommendedName>
        <fullName evidence="1 3">Biotin carboxyl carrier protein of acetyl-CoA carboxylase</fullName>
    </recommendedName>
</protein>
<dbReference type="Pfam" id="PF00364">
    <property type="entry name" value="Biotin_lipoyl"/>
    <property type="match status" value="1"/>
</dbReference>
<dbReference type="GO" id="GO:0006633">
    <property type="term" value="P:fatty acid biosynthetic process"/>
    <property type="evidence" value="ECO:0007669"/>
    <property type="project" value="UniProtKB-UniPathway"/>
</dbReference>
<dbReference type="KEGG" id="kyr:CVV65_05080"/>
<evidence type="ECO:0000256" key="3">
    <source>
        <dbReference type="RuleBase" id="RU364072"/>
    </source>
</evidence>
<evidence type="ECO:0000313" key="7">
    <source>
        <dbReference type="Proteomes" id="UP000231932"/>
    </source>
</evidence>
<name>A0A2K8N4V2_9BACL</name>
<evidence type="ECO:0000256" key="1">
    <source>
        <dbReference type="ARBA" id="ARBA00017562"/>
    </source>
</evidence>
<gene>
    <name evidence="6" type="primary">accB</name>
    <name evidence="6" type="ORF">CVV65_05080</name>
</gene>
<dbReference type="OrthoDB" id="9811735at2"/>
<comment type="pathway">
    <text evidence="3">Lipid metabolism; fatty acid biosynthesis.</text>
</comment>
<dbReference type="InterPro" id="IPR001249">
    <property type="entry name" value="AcCoA_biotinCC"/>
</dbReference>
<dbReference type="Gene3D" id="2.40.50.100">
    <property type="match status" value="1"/>
</dbReference>
<accession>A0A2K8N4V2</accession>
<evidence type="ECO:0000259" key="5">
    <source>
        <dbReference type="PROSITE" id="PS50968"/>
    </source>
</evidence>
<keyword evidence="2 3" id="KW-0092">Biotin</keyword>
<evidence type="ECO:0000256" key="4">
    <source>
        <dbReference type="SAM" id="MobiDB-lite"/>
    </source>
</evidence>
<dbReference type="Proteomes" id="UP000231932">
    <property type="component" value="Chromosome"/>
</dbReference>
<dbReference type="PANTHER" id="PTHR45266:SF3">
    <property type="entry name" value="OXALOACETATE DECARBOXYLASE ALPHA CHAIN"/>
    <property type="match status" value="1"/>
</dbReference>
<keyword evidence="7" id="KW-1185">Reference proteome</keyword>
<dbReference type="InterPro" id="IPR050709">
    <property type="entry name" value="Biotin_Carboxyl_Carrier/Decarb"/>
</dbReference>
<feature type="domain" description="Lipoyl-binding" evidence="5">
    <location>
        <begin position="102"/>
        <end position="178"/>
    </location>
</feature>
<dbReference type="GO" id="GO:0003989">
    <property type="term" value="F:acetyl-CoA carboxylase activity"/>
    <property type="evidence" value="ECO:0007669"/>
    <property type="project" value="InterPro"/>
</dbReference>
<dbReference type="NCBIfam" id="TIGR00531">
    <property type="entry name" value="BCCP"/>
    <property type="match status" value="1"/>
</dbReference>
<organism evidence="6 7">
    <name type="scientific">Kyrpidia spormannii</name>
    <dbReference type="NCBI Taxonomy" id="2055160"/>
    <lineage>
        <taxon>Bacteria</taxon>
        <taxon>Bacillati</taxon>
        <taxon>Bacillota</taxon>
        <taxon>Bacilli</taxon>
        <taxon>Bacillales</taxon>
        <taxon>Alicyclobacillaceae</taxon>
        <taxon>Kyrpidia</taxon>
    </lineage>
</organism>